<dbReference type="Gene3D" id="3.40.50.720">
    <property type="entry name" value="NAD(P)-binding Rossmann-like Domain"/>
    <property type="match status" value="1"/>
</dbReference>
<dbReference type="Proteomes" id="UP000288805">
    <property type="component" value="Unassembled WGS sequence"/>
</dbReference>
<protein>
    <submittedName>
        <fullName evidence="1">Vestitone reductase</fullName>
    </submittedName>
</protein>
<evidence type="ECO:0000313" key="2">
    <source>
        <dbReference type="EMBL" id="RVX00983.1"/>
    </source>
</evidence>
<dbReference type="AlphaFoldDB" id="A0A438E041"/>
<comment type="caution">
    <text evidence="1">The sequence shown here is derived from an EMBL/GenBank/DDBJ whole genome shotgun (WGS) entry which is preliminary data.</text>
</comment>
<dbReference type="EMBL" id="QGNW01000078">
    <property type="protein sequence ID" value="RVX00983.1"/>
    <property type="molecule type" value="Genomic_DNA"/>
</dbReference>
<evidence type="ECO:0000313" key="3">
    <source>
        <dbReference type="Proteomes" id="UP000288805"/>
    </source>
</evidence>
<evidence type="ECO:0000313" key="1">
    <source>
        <dbReference type="EMBL" id="RVW41017.1"/>
    </source>
</evidence>
<name>A0A438E041_VITVI</name>
<sequence>MSAADDLRRQNVQHSCSYLKEVRGYGIPGVSSKKLLDTGFKYKYGLDEMFDEAIQCCKEKGFL</sequence>
<proteinExistence type="predicted"/>
<dbReference type="EMBL" id="QGNW01001445">
    <property type="protein sequence ID" value="RVW41017.1"/>
    <property type="molecule type" value="Genomic_DNA"/>
</dbReference>
<organism evidence="1 3">
    <name type="scientific">Vitis vinifera</name>
    <name type="common">Grape</name>
    <dbReference type="NCBI Taxonomy" id="29760"/>
    <lineage>
        <taxon>Eukaryota</taxon>
        <taxon>Viridiplantae</taxon>
        <taxon>Streptophyta</taxon>
        <taxon>Embryophyta</taxon>
        <taxon>Tracheophyta</taxon>
        <taxon>Spermatophyta</taxon>
        <taxon>Magnoliopsida</taxon>
        <taxon>eudicotyledons</taxon>
        <taxon>Gunneridae</taxon>
        <taxon>Pentapetalae</taxon>
        <taxon>rosids</taxon>
        <taxon>Vitales</taxon>
        <taxon>Vitaceae</taxon>
        <taxon>Viteae</taxon>
        <taxon>Vitis</taxon>
    </lineage>
</organism>
<accession>A0A438E041</accession>
<reference evidence="1 3" key="1">
    <citation type="journal article" date="2018" name="PLoS Genet.">
        <title>Population sequencing reveals clonal diversity and ancestral inbreeding in the grapevine cultivar Chardonnay.</title>
        <authorList>
            <person name="Roach M.J."/>
            <person name="Johnson D.L."/>
            <person name="Bohlmann J."/>
            <person name="van Vuuren H.J."/>
            <person name="Jones S.J."/>
            <person name="Pretorius I.S."/>
            <person name="Schmidt S.A."/>
            <person name="Borneman A.R."/>
        </authorList>
    </citation>
    <scope>NUCLEOTIDE SEQUENCE [LARGE SCALE GENOMIC DNA]</scope>
    <source>
        <strain evidence="3">cv. Chardonnay</strain>
        <strain evidence="1">I10V1</strain>
        <tissue evidence="1">Leaf</tissue>
    </source>
</reference>
<gene>
    <name evidence="1" type="primary">VESTR_10</name>
    <name evidence="2" type="synonym">VESTR_8</name>
    <name evidence="2" type="ORF">CK203_022843</name>
    <name evidence="1" type="ORF">CK203_069795</name>
</gene>